<evidence type="ECO:0000259" key="1">
    <source>
        <dbReference type="Pfam" id="PF03551"/>
    </source>
</evidence>
<organism evidence="2 3">
    <name type="scientific">Deinococcus reticulitermitis</name>
    <dbReference type="NCBI Taxonomy" id="856736"/>
    <lineage>
        <taxon>Bacteria</taxon>
        <taxon>Thermotogati</taxon>
        <taxon>Deinococcota</taxon>
        <taxon>Deinococci</taxon>
        <taxon>Deinococcales</taxon>
        <taxon>Deinococcaceae</taxon>
        <taxon>Deinococcus</taxon>
    </lineage>
</organism>
<sequence length="103" mass="11124">MKTGEQLRTLILAVLDRQPEHGYAIAQAIKARSEGVLSAREGSLYPALHLLEKDGLVSSSEVEVGGRIRREYHLTGAGQDALAKARGEWRLQARAMDAVLGGS</sequence>
<reference evidence="3" key="1">
    <citation type="submission" date="2016-10" db="EMBL/GenBank/DDBJ databases">
        <authorList>
            <person name="Varghese N."/>
            <person name="Submissions S."/>
        </authorList>
    </citation>
    <scope>NUCLEOTIDE SEQUENCE [LARGE SCALE GENOMIC DNA]</scope>
    <source>
        <strain evidence="3">CGMCC 1.10218</strain>
    </source>
</reference>
<dbReference type="Proteomes" id="UP000199223">
    <property type="component" value="Unassembled WGS sequence"/>
</dbReference>
<dbReference type="PANTHER" id="PTHR33169">
    <property type="entry name" value="PADR-FAMILY TRANSCRIPTIONAL REGULATOR"/>
    <property type="match status" value="1"/>
</dbReference>
<dbReference type="STRING" id="856736.SAMN04488058_12916"/>
<evidence type="ECO:0000313" key="3">
    <source>
        <dbReference type="Proteomes" id="UP000199223"/>
    </source>
</evidence>
<dbReference type="EMBL" id="FNZA01000029">
    <property type="protein sequence ID" value="SEJ88810.1"/>
    <property type="molecule type" value="Genomic_DNA"/>
</dbReference>
<dbReference type="SUPFAM" id="SSF46785">
    <property type="entry name" value="Winged helix' DNA-binding domain"/>
    <property type="match status" value="1"/>
</dbReference>
<dbReference type="AlphaFoldDB" id="A0A1H7CQ10"/>
<gene>
    <name evidence="2" type="ORF">SAMN04488058_12916</name>
</gene>
<name>A0A1H7CQ10_9DEIO</name>
<dbReference type="RefSeq" id="WP_092265715.1">
    <property type="nucleotide sequence ID" value="NZ_FNZA01000029.1"/>
</dbReference>
<dbReference type="InterPro" id="IPR036390">
    <property type="entry name" value="WH_DNA-bd_sf"/>
</dbReference>
<dbReference type="OrthoDB" id="9808017at2"/>
<dbReference type="InterPro" id="IPR036388">
    <property type="entry name" value="WH-like_DNA-bd_sf"/>
</dbReference>
<feature type="domain" description="Transcription regulator PadR N-terminal" evidence="1">
    <location>
        <begin position="11"/>
        <end position="84"/>
    </location>
</feature>
<keyword evidence="3" id="KW-1185">Reference proteome</keyword>
<dbReference type="Pfam" id="PF03551">
    <property type="entry name" value="PadR"/>
    <property type="match status" value="1"/>
</dbReference>
<dbReference type="Gene3D" id="1.10.10.10">
    <property type="entry name" value="Winged helix-like DNA-binding domain superfamily/Winged helix DNA-binding domain"/>
    <property type="match status" value="1"/>
</dbReference>
<accession>A0A1H7CQ10</accession>
<protein>
    <submittedName>
        <fullName evidence="2">Transcriptional regulator, PadR family</fullName>
    </submittedName>
</protein>
<dbReference type="PANTHER" id="PTHR33169:SF14">
    <property type="entry name" value="TRANSCRIPTIONAL REGULATOR RV3488"/>
    <property type="match status" value="1"/>
</dbReference>
<dbReference type="InterPro" id="IPR052509">
    <property type="entry name" value="Metal_resp_DNA-bind_regulator"/>
</dbReference>
<proteinExistence type="predicted"/>
<dbReference type="InterPro" id="IPR005149">
    <property type="entry name" value="Tscrpt_reg_PadR_N"/>
</dbReference>
<evidence type="ECO:0000313" key="2">
    <source>
        <dbReference type="EMBL" id="SEJ88810.1"/>
    </source>
</evidence>